<dbReference type="Proteomes" id="UP000199068">
    <property type="component" value="Unassembled WGS sequence"/>
</dbReference>
<reference evidence="2 3" key="1">
    <citation type="submission" date="2016-10" db="EMBL/GenBank/DDBJ databases">
        <authorList>
            <person name="de Groot N.N."/>
        </authorList>
    </citation>
    <scope>NUCLEOTIDE SEQUENCE [LARGE SCALE GENOMIC DNA]</scope>
    <source>
        <strain evidence="2 3">DSM 797</strain>
    </source>
</reference>
<dbReference type="Gene3D" id="3.40.950.10">
    <property type="entry name" value="Fe-only Hydrogenase (Larger Subunit), Chain L, domain 3"/>
    <property type="match status" value="1"/>
</dbReference>
<dbReference type="Pfam" id="PF02906">
    <property type="entry name" value="Fe_hyd_lg_C"/>
    <property type="match status" value="1"/>
</dbReference>
<dbReference type="PANTHER" id="PTHR11615">
    <property type="entry name" value="NITRATE, FORMATE, IRON DEHYDROGENASE"/>
    <property type="match status" value="1"/>
</dbReference>
<proteinExistence type="predicted"/>
<evidence type="ECO:0000313" key="2">
    <source>
        <dbReference type="EMBL" id="SDM25081.1"/>
    </source>
</evidence>
<dbReference type="InterPro" id="IPR004108">
    <property type="entry name" value="Fe_hydrogenase_lsu_C"/>
</dbReference>
<organism evidence="2 3">
    <name type="scientific">Romboutsia lituseburensis DSM 797</name>
    <dbReference type="NCBI Taxonomy" id="1121325"/>
    <lineage>
        <taxon>Bacteria</taxon>
        <taxon>Bacillati</taxon>
        <taxon>Bacillota</taxon>
        <taxon>Clostridia</taxon>
        <taxon>Peptostreptococcales</taxon>
        <taxon>Peptostreptococcaceae</taxon>
        <taxon>Romboutsia</taxon>
    </lineage>
</organism>
<dbReference type="STRING" id="1121325.SAMN04515677_10784"/>
<evidence type="ECO:0000313" key="3">
    <source>
        <dbReference type="Proteomes" id="UP000199068"/>
    </source>
</evidence>
<name>A0A1G9RPK5_9FIRM</name>
<dbReference type="AlphaFoldDB" id="A0A1G9RPK5"/>
<gene>
    <name evidence="2" type="ORF">SAMN04515677_10784</name>
</gene>
<protein>
    <submittedName>
        <fullName evidence="2">Iron only hydrogenase large subunit, C-terminal domain</fullName>
    </submittedName>
</protein>
<keyword evidence="3" id="KW-1185">Reference proteome</keyword>
<dbReference type="EMBL" id="FNGW01000007">
    <property type="protein sequence ID" value="SDM25081.1"/>
    <property type="molecule type" value="Genomic_DNA"/>
</dbReference>
<dbReference type="InterPro" id="IPR009016">
    <property type="entry name" value="Fe_hydrogenase"/>
</dbReference>
<feature type="domain" description="4Fe-4S ferredoxin-type" evidence="1">
    <location>
        <begin position="117"/>
        <end position="147"/>
    </location>
</feature>
<dbReference type="InterPro" id="IPR050340">
    <property type="entry name" value="Cytosolic_Fe-S_CAF"/>
</dbReference>
<evidence type="ECO:0000259" key="1">
    <source>
        <dbReference type="PROSITE" id="PS51379"/>
    </source>
</evidence>
<accession>A0A1G9RPK5</accession>
<sequence length="462" mass="51915">MESINLNTKILDDYKMKLFNELIRLVWEDNLEEIDNIPQKIIGEDVYEKFDKETITNLMRVTMGLDVSEEYDLTLKELAYEAMNINEVTQPIISIISQACKYCDRTNKEEECFVKEKHINCNVNNTCSSCGDCVSKCNIGAISDKIQFMPMVNLLKDKDCPVYAIVAPAFVGQFGDEVTPGKLRSALKFLGFEDMLEVALAADLLTAKEAYEYCEHMKENPEGYFITSCCCPVWVGMIENNFKHVLPNVSPSVSPMIACGRSIKLLNPDAKVVFIGPCMAKKKEAVIDELKGAIDFVLTFKEVEEIFNALNVNLVDQEDEKRVESSFAGRVYAKSGGVSEAIKTSAKRINEDIKFTSHSFQGVKECKEGLEKLSNNEISATFIEGMGCVGGCVGGPKRILPVEKGTKYVEDYCKETQMQTPFENLNVIQFLTMMGIKRIESLGEKEEEQVLKIFSRNITDNN</sequence>
<dbReference type="RefSeq" id="WP_092726883.1">
    <property type="nucleotide sequence ID" value="NZ_FNGW01000007.1"/>
</dbReference>
<dbReference type="SUPFAM" id="SSF53920">
    <property type="entry name" value="Fe-only hydrogenase"/>
    <property type="match status" value="1"/>
</dbReference>
<dbReference type="InterPro" id="IPR017896">
    <property type="entry name" value="4Fe4S_Fe-S-bd"/>
</dbReference>
<dbReference type="PROSITE" id="PS51379">
    <property type="entry name" value="4FE4S_FER_2"/>
    <property type="match status" value="1"/>
</dbReference>